<dbReference type="Pfam" id="PF00126">
    <property type="entry name" value="HTH_1"/>
    <property type="match status" value="1"/>
</dbReference>
<dbReference type="RefSeq" id="WP_368392475.1">
    <property type="nucleotide sequence ID" value="NZ_JBFRYC010000009.1"/>
</dbReference>
<dbReference type="PANTHER" id="PTHR30346:SF10">
    <property type="entry name" value="TRANSCRIPTIONAL REGULATOR OF OXIDATIVE STRESS OXYR"/>
    <property type="match status" value="1"/>
</dbReference>
<keyword evidence="3" id="KW-0238">DNA-binding</keyword>
<dbReference type="PANTHER" id="PTHR30346">
    <property type="entry name" value="TRANSCRIPTIONAL DUAL REGULATOR HCAR-RELATED"/>
    <property type="match status" value="1"/>
</dbReference>
<evidence type="ECO:0000259" key="5">
    <source>
        <dbReference type="PROSITE" id="PS50931"/>
    </source>
</evidence>
<dbReference type="SUPFAM" id="SSF46785">
    <property type="entry name" value="Winged helix' DNA-binding domain"/>
    <property type="match status" value="1"/>
</dbReference>
<proteinExistence type="inferred from homology"/>
<sequence>MNPVITLRQMRFLTAMADTLNFSRAAEMCFVTQPTLSTGLRELEERLGVQLAERTKRSVILTPVGVEIAERARAVLLATQEIEELAAAQSAPEGGELRLGTIPTIGPFLIPRALPDIRARFPDLRLLLREEMTESLIAGLSAGRLDLILFALPFDTQGIAVMELFEDGYHLAAPPGSLGPAPVGGDQLQGAKLMLLEKGHCLQRHALSAFPDRDIAQDDSFSATSLTTLISMVSEGLGITLLPDLALDAGVARGQDLAIAPLPDACPRRVVLGWRTSTARADLFRGLGQILIDTHQRMKAG</sequence>
<name>A0ABV3TML4_9RHOB</name>
<dbReference type="InterPro" id="IPR036388">
    <property type="entry name" value="WH-like_DNA-bd_sf"/>
</dbReference>
<dbReference type="InterPro" id="IPR005119">
    <property type="entry name" value="LysR_subst-bd"/>
</dbReference>
<dbReference type="Proteomes" id="UP001557465">
    <property type="component" value="Unassembled WGS sequence"/>
</dbReference>
<comment type="similarity">
    <text evidence="1">Belongs to the LysR transcriptional regulatory family.</text>
</comment>
<dbReference type="Gene3D" id="3.40.190.10">
    <property type="entry name" value="Periplasmic binding protein-like II"/>
    <property type="match status" value="2"/>
</dbReference>
<feature type="domain" description="HTH lysR-type" evidence="5">
    <location>
        <begin position="5"/>
        <end position="62"/>
    </location>
</feature>
<dbReference type="SUPFAM" id="SSF53850">
    <property type="entry name" value="Periplasmic binding protein-like II"/>
    <property type="match status" value="1"/>
</dbReference>
<evidence type="ECO:0000256" key="2">
    <source>
        <dbReference type="ARBA" id="ARBA00023015"/>
    </source>
</evidence>
<dbReference type="InterPro" id="IPR036390">
    <property type="entry name" value="WH_DNA-bd_sf"/>
</dbReference>
<comment type="caution">
    <text evidence="6">The sequence shown here is derived from an EMBL/GenBank/DDBJ whole genome shotgun (WGS) entry which is preliminary data.</text>
</comment>
<keyword evidence="7" id="KW-1185">Reference proteome</keyword>
<evidence type="ECO:0000256" key="3">
    <source>
        <dbReference type="ARBA" id="ARBA00023125"/>
    </source>
</evidence>
<keyword evidence="2" id="KW-0805">Transcription regulation</keyword>
<keyword evidence="4" id="KW-0804">Transcription</keyword>
<dbReference type="CDD" id="cd08411">
    <property type="entry name" value="PBP2_OxyR"/>
    <property type="match status" value="1"/>
</dbReference>
<dbReference type="PROSITE" id="PS50931">
    <property type="entry name" value="HTH_LYSR"/>
    <property type="match status" value="1"/>
</dbReference>
<dbReference type="PRINTS" id="PR00039">
    <property type="entry name" value="HTHLYSR"/>
</dbReference>
<reference evidence="6 7" key="1">
    <citation type="journal article" date="2011" name="Int. J. Syst. Evol. Microbiol.">
        <title>Zhongshania antarctica gen. nov., sp. nov. and Zhongshania guokunii sp. nov., gammaproteobacteria respectively isolated from coastal attached (fast) ice and surface seawater of the Antarctic.</title>
        <authorList>
            <person name="Li H.J."/>
            <person name="Zhang X.Y."/>
            <person name="Chen C.X."/>
            <person name="Zhang Y.J."/>
            <person name="Gao Z.M."/>
            <person name="Yu Y."/>
            <person name="Chen X.L."/>
            <person name="Chen B."/>
            <person name="Zhang Y.Z."/>
        </authorList>
    </citation>
    <scope>NUCLEOTIDE SEQUENCE [LARGE SCALE GENOMIC DNA]</scope>
    <source>
        <strain evidence="6 7">15-R06ZXC-3</strain>
    </source>
</reference>
<dbReference type="Gene3D" id="1.10.10.10">
    <property type="entry name" value="Winged helix-like DNA-binding domain superfamily/Winged helix DNA-binding domain"/>
    <property type="match status" value="1"/>
</dbReference>
<evidence type="ECO:0000256" key="4">
    <source>
        <dbReference type="ARBA" id="ARBA00023163"/>
    </source>
</evidence>
<dbReference type="InterPro" id="IPR000847">
    <property type="entry name" value="LysR_HTH_N"/>
</dbReference>
<organism evidence="6 7">
    <name type="scientific">Thioclava arctica</name>
    <dbReference type="NCBI Taxonomy" id="3238301"/>
    <lineage>
        <taxon>Bacteria</taxon>
        <taxon>Pseudomonadati</taxon>
        <taxon>Pseudomonadota</taxon>
        <taxon>Alphaproteobacteria</taxon>
        <taxon>Rhodobacterales</taxon>
        <taxon>Paracoccaceae</taxon>
        <taxon>Thioclava</taxon>
    </lineage>
</organism>
<accession>A0ABV3TML4</accession>
<evidence type="ECO:0000256" key="1">
    <source>
        <dbReference type="ARBA" id="ARBA00009437"/>
    </source>
</evidence>
<dbReference type="Pfam" id="PF03466">
    <property type="entry name" value="LysR_substrate"/>
    <property type="match status" value="1"/>
</dbReference>
<protein>
    <submittedName>
        <fullName evidence="6">Hydrogen peroxide-inducible genes activator</fullName>
    </submittedName>
</protein>
<dbReference type="EMBL" id="JBFRYC010000009">
    <property type="protein sequence ID" value="MEX1662782.1"/>
    <property type="molecule type" value="Genomic_DNA"/>
</dbReference>
<evidence type="ECO:0000313" key="6">
    <source>
        <dbReference type="EMBL" id="MEX1662782.1"/>
    </source>
</evidence>
<gene>
    <name evidence="6" type="ORF">AB4874_14170</name>
</gene>
<evidence type="ECO:0000313" key="7">
    <source>
        <dbReference type="Proteomes" id="UP001557465"/>
    </source>
</evidence>